<protein>
    <submittedName>
        <fullName evidence="1">Uncharacterized protein</fullName>
    </submittedName>
</protein>
<proteinExistence type="predicted"/>
<sequence>MIKVFKMNDCDTVCAETEEQAKEFYKNECGFEDDEINEYFEGEVSLQDKVHISIDDLPDEEQWITTIEPVFHRGGETCVLRTFDWMIKQNNITSPCIIASTEY</sequence>
<accession>A0AAU7YPH5</accession>
<evidence type="ECO:0000313" key="1">
    <source>
        <dbReference type="EMBL" id="XCA48757.1"/>
    </source>
</evidence>
<dbReference type="EMBL" id="PP938272">
    <property type="protein sequence ID" value="XCA48757.1"/>
    <property type="molecule type" value="Genomic_DNA"/>
</dbReference>
<organism evidence="1">
    <name type="scientific">Bacillus phage PHBA67-T</name>
    <dbReference type="NCBI Taxonomy" id="3233536"/>
    <lineage>
        <taxon>Viruses</taxon>
        <taxon>Duplodnaviria</taxon>
        <taxon>Heunggongvirae</taxon>
        <taxon>Uroviricota</taxon>
        <taxon>Caudoviricetes</taxon>
    </lineage>
</organism>
<name>A0AAU7YPH5_9CAUD</name>
<gene>
    <name evidence="1" type="ORF">PMBFJFDG_00038</name>
</gene>
<reference evidence="1" key="1">
    <citation type="submission" date="2024-06" db="EMBL/GenBank/DDBJ databases">
        <authorList>
            <person name="Guo B."/>
        </authorList>
    </citation>
    <scope>NUCLEOTIDE SEQUENCE</scope>
</reference>